<keyword evidence="7 9" id="KW-0539">Nucleus</keyword>
<evidence type="ECO:0000256" key="2">
    <source>
        <dbReference type="ARBA" id="ARBA00006850"/>
    </source>
</evidence>
<feature type="region of interest" description="Disordered" evidence="10">
    <location>
        <begin position="1"/>
        <end position="37"/>
    </location>
</feature>
<dbReference type="PROSITE" id="PS52002">
    <property type="entry name" value="SM"/>
    <property type="match status" value="1"/>
</dbReference>
<dbReference type="InterPro" id="IPR001163">
    <property type="entry name" value="Sm_dom_euk/arc"/>
</dbReference>
<dbReference type="CDD" id="cd01727">
    <property type="entry name" value="LSm8"/>
    <property type="match status" value="1"/>
</dbReference>
<name>A0A5B8MUU8_9CHLO</name>
<dbReference type="GO" id="GO:0003729">
    <property type="term" value="F:mRNA binding"/>
    <property type="evidence" value="ECO:0007669"/>
    <property type="project" value="TreeGrafter"/>
</dbReference>
<dbReference type="GO" id="GO:0000398">
    <property type="term" value="P:mRNA splicing, via spliceosome"/>
    <property type="evidence" value="ECO:0007669"/>
    <property type="project" value="UniProtKB-UniRule"/>
</dbReference>
<reference evidence="12 13" key="1">
    <citation type="submission" date="2018-07" db="EMBL/GenBank/DDBJ databases">
        <title>The complete nuclear genome of the prasinophyte Chloropicon primus (CCMP1205).</title>
        <authorList>
            <person name="Pombert J.-F."/>
            <person name="Otis C."/>
            <person name="Turmel M."/>
            <person name="Lemieux C."/>
        </authorList>
    </citation>
    <scope>NUCLEOTIDE SEQUENCE [LARGE SCALE GENOMIC DNA]</scope>
    <source>
        <strain evidence="12 13">CCMP1205</strain>
    </source>
</reference>
<dbReference type="PANTHER" id="PTHR15588:SF9">
    <property type="entry name" value="U6 SNRNA-ASSOCIATED SM-LIKE PROTEIN LSM8"/>
    <property type="match status" value="1"/>
</dbReference>
<sequence>MKRGAEEREGEEGGSTSQAAKARRSHPHGKETGLTGYVNSTVSIITNDGRHILGLLKGFDQATNLILEGSKERIYSPEEGVEEMELGLYLLRGDCIAVVGEVDDDLDSQIDLPSLKGHPLSEVVH</sequence>
<evidence type="ECO:0000256" key="3">
    <source>
        <dbReference type="ARBA" id="ARBA00022664"/>
    </source>
</evidence>
<evidence type="ECO:0000313" key="13">
    <source>
        <dbReference type="Proteomes" id="UP000316726"/>
    </source>
</evidence>
<gene>
    <name evidence="9" type="primary">LSM8</name>
    <name evidence="12" type="ORF">A3770_13p68470</name>
</gene>
<dbReference type="GO" id="GO:0046540">
    <property type="term" value="C:U4/U6 x U5 tri-snRNP complex"/>
    <property type="evidence" value="ECO:0007669"/>
    <property type="project" value="UniProtKB-UniRule"/>
</dbReference>
<keyword evidence="5 9" id="KW-0694">RNA-binding</keyword>
<dbReference type="InterPro" id="IPR010920">
    <property type="entry name" value="LSM_dom_sf"/>
</dbReference>
<evidence type="ECO:0000256" key="9">
    <source>
        <dbReference type="RuleBase" id="RU365048"/>
    </source>
</evidence>
<dbReference type="InterPro" id="IPR047575">
    <property type="entry name" value="Sm"/>
</dbReference>
<dbReference type="Pfam" id="PF01423">
    <property type="entry name" value="LSM"/>
    <property type="match status" value="1"/>
</dbReference>
<dbReference type="FunFam" id="2.30.30.100:FF:000027">
    <property type="entry name" value="U6 snRNA-associated Sm-like protein LSm8"/>
    <property type="match status" value="1"/>
</dbReference>
<protein>
    <recommendedName>
        <fullName evidence="9">U6 snRNA-associated Sm-like protein LSm8</fullName>
    </recommendedName>
</protein>
<evidence type="ECO:0000256" key="8">
    <source>
        <dbReference type="ARBA" id="ARBA00023274"/>
    </source>
</evidence>
<dbReference type="SMART" id="SM00651">
    <property type="entry name" value="Sm"/>
    <property type="match status" value="1"/>
</dbReference>
<dbReference type="SUPFAM" id="SSF50182">
    <property type="entry name" value="Sm-like ribonucleoproteins"/>
    <property type="match status" value="1"/>
</dbReference>
<accession>A0A5B8MUU8</accession>
<organism evidence="12 13">
    <name type="scientific">Chloropicon primus</name>
    <dbReference type="NCBI Taxonomy" id="1764295"/>
    <lineage>
        <taxon>Eukaryota</taxon>
        <taxon>Viridiplantae</taxon>
        <taxon>Chlorophyta</taxon>
        <taxon>Chloropicophyceae</taxon>
        <taxon>Chloropicales</taxon>
        <taxon>Chloropicaceae</taxon>
        <taxon>Chloropicon</taxon>
    </lineage>
</organism>
<evidence type="ECO:0000256" key="10">
    <source>
        <dbReference type="SAM" id="MobiDB-lite"/>
    </source>
</evidence>
<comment type="subcellular location">
    <subcellularLocation>
        <location evidence="1 9">Nucleus</location>
    </subcellularLocation>
</comment>
<comment type="similarity">
    <text evidence="2 9">Belongs to the snRNP Sm proteins family.</text>
</comment>
<dbReference type="InterPro" id="IPR034103">
    <property type="entry name" value="Lsm8"/>
</dbReference>
<keyword evidence="8 9" id="KW-0687">Ribonucleoprotein</keyword>
<dbReference type="GO" id="GO:0005688">
    <property type="term" value="C:U6 snRNP"/>
    <property type="evidence" value="ECO:0007669"/>
    <property type="project" value="UniProtKB-UniRule"/>
</dbReference>
<dbReference type="InterPro" id="IPR044642">
    <property type="entry name" value="PTHR15588"/>
</dbReference>
<dbReference type="AlphaFoldDB" id="A0A5B8MUU8"/>
<dbReference type="OrthoDB" id="10263346at2759"/>
<comment type="function">
    <text evidence="9">Plays role in pre-mRNA splicing as component of the U4/U6-U5 tri-snRNP complex that is involved in spliceosome assembly, and as component of the precatalytic spliceosome (spliceosome B complex). The heptameric LSM2-8 complex binds specifically to the 3'-terminal U-tract of U6 snRNA.</text>
</comment>
<keyword evidence="3 9" id="KW-0507">mRNA processing</keyword>
<dbReference type="STRING" id="1764295.A0A5B8MUU8"/>
<dbReference type="EMBL" id="CP031046">
    <property type="protein sequence ID" value="QDZ24329.1"/>
    <property type="molecule type" value="Genomic_DNA"/>
</dbReference>
<keyword evidence="6 9" id="KW-0508">mRNA splicing</keyword>
<dbReference type="Gene3D" id="2.30.30.100">
    <property type="match status" value="1"/>
</dbReference>
<evidence type="ECO:0000256" key="5">
    <source>
        <dbReference type="ARBA" id="ARBA00022884"/>
    </source>
</evidence>
<dbReference type="PANTHER" id="PTHR15588">
    <property type="entry name" value="LSM1"/>
    <property type="match status" value="1"/>
</dbReference>
<keyword evidence="4 9" id="KW-0747">Spliceosome</keyword>
<dbReference type="GO" id="GO:0071011">
    <property type="term" value="C:precatalytic spliceosome"/>
    <property type="evidence" value="ECO:0007669"/>
    <property type="project" value="TreeGrafter"/>
</dbReference>
<evidence type="ECO:0000256" key="6">
    <source>
        <dbReference type="ARBA" id="ARBA00023187"/>
    </source>
</evidence>
<comment type="subunit">
    <text evidence="9">LSm subunits form a heteromer with a doughnut shape.</text>
</comment>
<feature type="domain" description="Sm" evidence="11">
    <location>
        <begin position="29"/>
        <end position="105"/>
    </location>
</feature>
<evidence type="ECO:0000256" key="1">
    <source>
        <dbReference type="ARBA" id="ARBA00004123"/>
    </source>
</evidence>
<dbReference type="Proteomes" id="UP000316726">
    <property type="component" value="Chromosome 13"/>
</dbReference>
<evidence type="ECO:0000259" key="11">
    <source>
        <dbReference type="PROSITE" id="PS52002"/>
    </source>
</evidence>
<evidence type="ECO:0000313" key="12">
    <source>
        <dbReference type="EMBL" id="QDZ24329.1"/>
    </source>
</evidence>
<evidence type="ECO:0000256" key="7">
    <source>
        <dbReference type="ARBA" id="ARBA00023242"/>
    </source>
</evidence>
<keyword evidence="13" id="KW-1185">Reference proteome</keyword>
<proteinExistence type="inferred from homology"/>
<evidence type="ECO:0000256" key="4">
    <source>
        <dbReference type="ARBA" id="ARBA00022728"/>
    </source>
</evidence>